<dbReference type="Proteomes" id="UP001500665">
    <property type="component" value="Unassembled WGS sequence"/>
</dbReference>
<keyword evidence="1" id="KW-0472">Membrane</keyword>
<proteinExistence type="predicted"/>
<feature type="transmembrane region" description="Helical" evidence="1">
    <location>
        <begin position="70"/>
        <end position="94"/>
    </location>
</feature>
<feature type="transmembrane region" description="Helical" evidence="1">
    <location>
        <begin position="232"/>
        <end position="252"/>
    </location>
</feature>
<evidence type="ECO:0000256" key="1">
    <source>
        <dbReference type="SAM" id="Phobius"/>
    </source>
</evidence>
<name>A0ABN1RJ98_9ACTN</name>
<organism evidence="2 3">
    <name type="scientific">Actinocorallia libanotica</name>
    <dbReference type="NCBI Taxonomy" id="46162"/>
    <lineage>
        <taxon>Bacteria</taxon>
        <taxon>Bacillati</taxon>
        <taxon>Actinomycetota</taxon>
        <taxon>Actinomycetes</taxon>
        <taxon>Streptosporangiales</taxon>
        <taxon>Thermomonosporaceae</taxon>
        <taxon>Actinocorallia</taxon>
    </lineage>
</organism>
<evidence type="ECO:0000313" key="2">
    <source>
        <dbReference type="EMBL" id="GAA0958329.1"/>
    </source>
</evidence>
<dbReference type="Pfam" id="PF12730">
    <property type="entry name" value="ABC2_membrane_4"/>
    <property type="match status" value="1"/>
</dbReference>
<feature type="transmembrane region" description="Helical" evidence="1">
    <location>
        <begin position="191"/>
        <end position="212"/>
    </location>
</feature>
<gene>
    <name evidence="2" type="ORF">GCM10009550_46770</name>
</gene>
<dbReference type="EMBL" id="BAAAHH010000020">
    <property type="protein sequence ID" value="GAA0958329.1"/>
    <property type="molecule type" value="Genomic_DNA"/>
</dbReference>
<keyword evidence="3" id="KW-1185">Reference proteome</keyword>
<keyword evidence="1" id="KW-1133">Transmembrane helix</keyword>
<keyword evidence="1" id="KW-0812">Transmembrane</keyword>
<evidence type="ECO:0000313" key="3">
    <source>
        <dbReference type="Proteomes" id="UP001500665"/>
    </source>
</evidence>
<sequence length="259" mass="26652">MNAYRAALHAEFLKARRAGVPALTFAVMALPAGLAALFLFILADPARAQRFGLLGQKAELSGITADWSGLLGFLAQLVAVGDLLLLAFITAWVFGQEHTAGTHRYLLVLPVPRAVTVLAKFTLTTVWAIAANLWLAALVLAAGWALDLPGGRPGVLIEGLSGVAAGTALMILVTTPTAFLASAARSYLPPLAAAVGALVLAQAAAVLGYAHLFPWSIPAAASGLTPTPAGPTSITIAAATALAGVLGTLSWWRGRYADR</sequence>
<comment type="caution">
    <text evidence="2">The sequence shown here is derived from an EMBL/GenBank/DDBJ whole genome shotgun (WGS) entry which is preliminary data.</text>
</comment>
<accession>A0ABN1RJ98</accession>
<protein>
    <submittedName>
        <fullName evidence="2">ABC transporter permease</fullName>
    </submittedName>
</protein>
<feature type="transmembrane region" description="Helical" evidence="1">
    <location>
        <begin position="115"/>
        <end position="142"/>
    </location>
</feature>
<feature type="transmembrane region" description="Helical" evidence="1">
    <location>
        <begin position="162"/>
        <end position="184"/>
    </location>
</feature>
<dbReference type="RefSeq" id="WP_344243054.1">
    <property type="nucleotide sequence ID" value="NZ_BAAAHH010000020.1"/>
</dbReference>
<reference evidence="2 3" key="1">
    <citation type="journal article" date="2019" name="Int. J. Syst. Evol. Microbiol.">
        <title>The Global Catalogue of Microorganisms (GCM) 10K type strain sequencing project: providing services to taxonomists for standard genome sequencing and annotation.</title>
        <authorList>
            <consortium name="The Broad Institute Genomics Platform"/>
            <consortium name="The Broad Institute Genome Sequencing Center for Infectious Disease"/>
            <person name="Wu L."/>
            <person name="Ma J."/>
        </authorList>
    </citation>
    <scope>NUCLEOTIDE SEQUENCE [LARGE SCALE GENOMIC DNA]</scope>
    <source>
        <strain evidence="2 3">JCM 10696</strain>
    </source>
</reference>
<feature type="transmembrane region" description="Helical" evidence="1">
    <location>
        <begin position="20"/>
        <end position="43"/>
    </location>
</feature>